<dbReference type="EMBL" id="GG738853">
    <property type="protein sequence ID" value="EFC47717.1"/>
    <property type="molecule type" value="Genomic_DNA"/>
</dbReference>
<evidence type="ECO:0000259" key="7">
    <source>
        <dbReference type="Pfam" id="PF22544"/>
    </source>
</evidence>
<evidence type="ECO:0000256" key="1">
    <source>
        <dbReference type="ARBA" id="ARBA00004138"/>
    </source>
</evidence>
<dbReference type="eggNOG" id="ENOG502QQ4F">
    <property type="taxonomic scope" value="Eukaryota"/>
</dbReference>
<reference evidence="9 10" key="1">
    <citation type="journal article" date="2010" name="Cell">
        <title>The genome of Naegleria gruberi illuminates early eukaryotic versatility.</title>
        <authorList>
            <person name="Fritz-Laylin L.K."/>
            <person name="Prochnik S.E."/>
            <person name="Ginger M.L."/>
            <person name="Dacks J.B."/>
            <person name="Carpenter M.L."/>
            <person name="Field M.C."/>
            <person name="Kuo A."/>
            <person name="Paredez A."/>
            <person name="Chapman J."/>
            <person name="Pham J."/>
            <person name="Shu S."/>
            <person name="Neupane R."/>
            <person name="Cipriano M."/>
            <person name="Mancuso J."/>
            <person name="Tu H."/>
            <person name="Salamov A."/>
            <person name="Lindquist E."/>
            <person name="Shapiro H."/>
            <person name="Lucas S."/>
            <person name="Grigoriev I.V."/>
            <person name="Cande W.Z."/>
            <person name="Fulton C."/>
            <person name="Rokhsar D.S."/>
            <person name="Dawson S.C."/>
        </authorList>
    </citation>
    <scope>NUCLEOTIDE SEQUENCE [LARGE SCALE GENOMIC DNA]</scope>
    <source>
        <strain evidence="9 10">NEG-M</strain>
    </source>
</reference>
<feature type="domain" description="HYDIN/VesB/CFA65-like Ig-like" evidence="7">
    <location>
        <begin position="505"/>
        <end position="598"/>
    </location>
</feature>
<feature type="region of interest" description="Disordered" evidence="6">
    <location>
        <begin position="1901"/>
        <end position="1927"/>
    </location>
</feature>
<evidence type="ECO:0000256" key="5">
    <source>
        <dbReference type="ARBA" id="ARBA00023273"/>
    </source>
</evidence>
<dbReference type="Gene3D" id="2.60.40.10">
    <property type="entry name" value="Immunoglobulins"/>
    <property type="match status" value="27"/>
</dbReference>
<feature type="domain" description="HYDIN/VesB/CFA65-like Ig-like" evidence="7">
    <location>
        <begin position="2266"/>
        <end position="2356"/>
    </location>
</feature>
<evidence type="ECO:0000256" key="3">
    <source>
        <dbReference type="ARBA" id="ARBA00022490"/>
    </source>
</evidence>
<feature type="domain" description="HYDIN/VesB/CFA65-like Ig-like" evidence="7">
    <location>
        <begin position="1473"/>
        <end position="1571"/>
    </location>
</feature>
<dbReference type="KEGG" id="ngr:NAEGRDRAFT_78704"/>
<protein>
    <recommendedName>
        <fullName evidence="11">MSP domain-containing protein</fullName>
    </recommendedName>
</protein>
<feature type="domain" description="HYDIN/VesB/CFA65-like Ig-like" evidence="7">
    <location>
        <begin position="3562"/>
        <end position="3657"/>
    </location>
</feature>
<dbReference type="VEuPathDB" id="AmoebaDB:NAEGRDRAFT_78704"/>
<sequence>MKTSVPNSVRSISSGLGSSVVSNGINQAAVYSNGSVASSISNNHNQEGIAIGGCGGFQAFPNQIIFKDFEAPGNYKETISFRNNDNVSRRISIFAPKSRFFKVEPVKKNTSNTLVAPGLDVTFNVFFSPDEKIDYSCDLIVRTEQDEFTVPIIAIGLRALLDLPESVTFDDAPVKHTSSKVIYVRNIGKSRSKGFSLEADLPFDVSPREVPELNVGEGVQISISFNPEKTQQYTGKLKLGFDTINYKTVLLQGVGKSANVKLDTNVMALPNTYITCKTQRTMRIINNSNIRVNFNWKLFALVEDEFSYKTKSIAQLGTQYDETTREYRLKKREIENDDMSFRDEAFSIYPIKGEIWPNQELEISVDFHPTKEIDFEKIAFCEVTGRETRLPLKLQGRGRGPNVSFSYTEINIGEIFINSVHEYEVRLDNKGQIGASFDLIKPSSLFGPKFQFVPQSGYVAATESQIIKIFFNSDIIGSFEEDIYFRIEGRHEDLRLHFSGQIIGPTFNFDCNEINFGTVPYGFLNTKYIQIINTCEIPMKYTLRIPEDGTMLKRQFDIIPSDGHILPHTKKQIKIEYLSSKLKDYKANLVVDVEGVGDNLIYLPILATTVSPMITLPKPHIDFGECFIGYEYKNFLDLVNNTALSSKYEIILPSEEIQKQYECSTESCFGIVNNKSTSQVEFLFKSKVIGEISFPLYVKVVGSEQPPFEVIVSAKSIGPVVQLSESVIDFGKVNVLETITKTIQLINKSPIVATYSGVFKGKIAGIFSAKTLSGKIEPNASIDFEIEANLDDVTKFSDELVFSIEYADKLPVKLSASGKGNTIIATESMDVIDFGDQFTATVFKKIITLENKSRKVQKLSWMAERKKGDTTPQVFKITPEKVMIQAKTAQVFTVEGFCESEGEVSEPWQCKIAGGKKDVIIFSPVLKSMVSVPLLKFSDTSLSFIYSYVKGVPPLVQSKSLEVTNISPLPVSFSAKLQPPFMLAVSDHTIGPNQSKTLDVQFNPVYKSDKQTADIKSKMILTYTDHPNKSSVDLIGSVLFPNLVLSSSLIDFGTVVADAEKTHTITMENKGKVTAVFSFIFEIAENGDLSTSQLFDILPMNGIIEPGESVDVKFIYNAAKFGAHTATAICEVEGGPEYIVNLKGESSSVKFNVDNSDLDFGVVPFHSQQEKEIVISNTGKIAIDFDFDFSIMKRKEIVQVLPSNGRIKPGDKQKVTIKLNPKIPEVINEQFTLMVAMYEPIIISVKALSVHPMLTISMKTKTEEEPGSPIYTNQQDFEKHLGAAKKHASRGTTLMQEAMRRLGSEGKSTSFKNLSLVQSVQKEAERLMLCDYLMVNPMKSVKVKNSLARVSRSTNQVKQFEQPDIVLQRMIVDFGATIKGLTKKKSFKLSNVGILPISIQVNKKDLAKYGITMEPSEISNLPGFPDNQSVNVEMSFQSKSEKVEIGEYNAVIPVRVTNGYLIEIEARASVILPEITVSESTLNFGDVNVGYAKVYTIQIFNEKDVNSEWSIEATKKKDNPFTFDIMGGILSPREKKNIQVTFIPTGDKKNSQIFLLKCNYNPQPTKITCNGNGKDLNIKVDYVEQEMGPILPYESTIIPFTISNSSECAVDLYSVEFDEQLRRESEIILTCDSFEKGYILAKPREFGGPLNEDILEKYNEITKPPNPEGDDKQENQDVGIGQIDETPKKRHIFVFHTPPMPLRTDLASFISTSLNIPIITIDETLKDYKSAHLDESLSTVSISDLIGLAISERTGQIDCKRGFIIDGLYNAICNDLEMISKIIVDKLQTESINFVNIDGVEAEIRLSGITDLVEKARSAMDESRYPKLSEEDYESLAEEAKRMFELQIKTFRENKIQYDKLYSELTKVERELEGSSTKLISEIIQERKKEDEEYQKKLEEEAKKAGKTKKTTTGKIPSKSRPTTPSSSEVIPPYISFIEELAIHENESQYDIFMKLYKRYFFEIISVFKKLHLEESPVVTNDKNKNKVVQPTKKKDDMENVIITQKYIPEKKSENMDMIMKKIPGIEEYFTQETVIQTPTELSIPEPFILQVIKKPTPLQSIDLSTPFTILSGKDSDATRWTVQPGGKQELFIKFSSKQIGKFETNLSFGIFGRNSQFTIKTSGMCQYPEISTFHKNVFSRRVKTRPDKGLAKKYIINENAYEYGPLLIRPSYDISDESNLKEYLDVFRFTNNGKFTSEVNITLEKEDKTFNIVPHQLSIPPDQTSEVKIWALPKTVGKIKNSVICTIKNNPIPYKFDISCTGSKPKIELDKTKIDFGKVLLSSTGYNETINIKNMAYIPVVWKIKNKAHIKQEFTIEPSEGKLMPGENSAITVKFNSAVACELEEKMILTVSDAQEILTPEENIIVLKADAFGLDVNMDCVLDFGTVKVYESSPKSISMTNNGKYDAAFKFVIPDKLKSFFTITPMEGVLQTKAKQKTTVEVVFKTNTEVFYNKNKSIQCQLVDNTTKMALGTTNLEVSVKSMFSKFTITPENGINFGPLSFDKERQRPFEIFNTGIFDIQYTLFDYSKGLPESTEDKSNTNDPKKKGNDTKKNNKTAKKVDPQLQIGQFMIQPTVGTIAPGSKASINITFKGDGTKVFQETLGIDISDRNMEEQPNGIAYYIQGESCVPGIVTNEFESIFEEQQIVSNMDMILNPLHSSFTLDERIFHFGTIPVGKKVTEKIKVINPFKVPCNVECSVKPRDMTGNKDINMFEASPPKLFIPPHEHRYVNISFLPPTMNNYSAIFEATVIDGNDPKTKDLKIEIRGEGSLPQVLIKKPEKVGENSILKFPKTAVGRREELPVLISNEGLLPATVRFDFPNHSSLLFPSRLEEFVLESKESKKFSMIFEPHQAEQIETTLNMVVLDNHFEDTSIKVIAESFEEDVIINNLPLGKENELNFGDCYVKAKNERTFVLENHAKVPVRFQFETPDGITVSPCVGHIQPKSSKEIIATFLCDEPTEIKGDLLKCSLKKIEFLNDEEEIDWDDRHKSIKWVEVDEEEEARKLKELEEKKQREKEQKENEKKGIKKKEEKKPAATKTTKAEEKSEPQEAKPKKLVTKRMEVTDPEPQHNIIGDISEKSVAVYTNADYAKFEINTTDVVFSTTKMFETRIHNVTLKNIGKVLLNFSWSSSQYIDGPFELETKQGQIKPGEQTIFTIKYAPQDVDKHEEIFTCYIDNIEPSCSIPSVRVSGISKCPLVHFELPPSDYLSGGRRKASMFQNQEIESLIDKDKTRVIELYSCGIKVKNTKRFYILNPTDVDFKYSWQKIQSDPNAEDNSFSCLTRTGIINSGKKSEIIFEYVPYTIETKESLWMFSIPSRNLNIPFLVVGHAKEPEVFLDTARVNFQTVLVGAKSSQSIHLINREPIPFSFSFDQTEFFEDNQTDRQPVLLLSPKSGTIPADSTIPITLLYTPTAESSFNFQVACRVKKKPSLLTCNVKGEGFLVHESLEVSDESMTRVVPVSFKENSNVDFERAQINEKKIKKVIITNHGNYNFDYQWFHAKNKLITINPDRGTVFKGGKQICDIIFNPTAQVKLAGYKCICKVTNSNSYVLNLFGSGAQPKINFSFLQYDFGAHFLYHQGMDKSPSTMLKIENCDEKDISFEMLYDNKPHLEVEASATVLKPGESRQIKVYFRPREIKLYKETVMFEINGLYKTSVIFTGEGTASKVELSNPVDKVINLGSIRGGEVITKYVNIVNKSKITANVSLLKETLDQLAKCYITLSPKTAFSIHPRQEAQIGLTFKPESRLSTFNVELNAYIDGRIKLLSNVTGSCQGVEVKLNTSTIAFGPVVQNTVVVSRAIIENTGDIGVNYKWNTKGLYSAFSIKPLQGFIPPNEEALLEITYSPTKIDTTGQSSTIECKLDSLRDPIPMTISGICVEKPKGKETLSFRVAVRQKQNKSVKIDNPTKSDWRLKPVIDNPFWSGLEYLEVPANSTREYEVTYAPLSMTLNSPHKGTLFFPLPDGKAILYELSGESLDPLPAGSIIKDLYAKEHHIETLFVENWLGKAQRFAVILDDLNIKSPNQLTAVNYIDVPPISKREYKFSFLPFKDGQFEGKVRFVNEETKEFIYYNVKFNVLKARSSEEIVMETPVRQKIVKTVTVENPLEKESVLAVKCDSTDIIVSSELRIPAKSFAKCEFVYLPLLVSDPKKAKLTIGNDELGIFPFDLLLKPIAKVSERSTHFSVSLGSSQTQTIRFVNFARQATEYTCKIEDNQTDFALVDKPVVKAPQATSLEGNEISLDVTYEPTMTGATKAKLILTSPIGGEYVFWLFGKCSPPRAQGPIEIIPNGTSQITFKNVFDKKTDFKFVIDDPSNSFSVKPDNASMTVKQKLPLTISYKPSSAASSKVTYGKLTISSKGSQLTWLYYLMGKPNN</sequence>
<evidence type="ECO:0000256" key="2">
    <source>
        <dbReference type="ARBA" id="ARBA00004496"/>
    </source>
</evidence>
<dbReference type="InParanoid" id="D2V5V5"/>
<feature type="compositionally biased region" description="Basic and acidic residues" evidence="6">
    <location>
        <begin position="2536"/>
        <end position="2554"/>
    </location>
</feature>
<feature type="domain" description="HYDIN/VesB/CFA65-like Ig-like" evidence="7">
    <location>
        <begin position="1041"/>
        <end position="1144"/>
    </location>
</feature>
<dbReference type="GO" id="GO:0003341">
    <property type="term" value="P:cilium movement"/>
    <property type="evidence" value="ECO:0007669"/>
    <property type="project" value="TreeGrafter"/>
</dbReference>
<keyword evidence="5" id="KW-0966">Cell projection</keyword>
<accession>D2V5V5</accession>
<feature type="domain" description="HYDIN/VesB/CFA65-like Ig-like" evidence="7">
    <location>
        <begin position="3093"/>
        <end position="3182"/>
    </location>
</feature>
<keyword evidence="10" id="KW-1185">Reference proteome</keyword>
<keyword evidence="3" id="KW-0963">Cytoplasm</keyword>
<dbReference type="GO" id="GO:0005930">
    <property type="term" value="C:axoneme"/>
    <property type="evidence" value="ECO:0007669"/>
    <property type="project" value="TreeGrafter"/>
</dbReference>
<dbReference type="RefSeq" id="XP_002680461.1">
    <property type="nucleotide sequence ID" value="XM_002680415.1"/>
</dbReference>
<organism evidence="10">
    <name type="scientific">Naegleria gruberi</name>
    <name type="common">Amoeba</name>
    <dbReference type="NCBI Taxonomy" id="5762"/>
    <lineage>
        <taxon>Eukaryota</taxon>
        <taxon>Discoba</taxon>
        <taxon>Heterolobosea</taxon>
        <taxon>Tetramitia</taxon>
        <taxon>Eutetramitia</taxon>
        <taxon>Vahlkampfiidae</taxon>
        <taxon>Naegleria</taxon>
    </lineage>
</organism>
<feature type="region of interest" description="Disordered" evidence="6">
    <location>
        <begin position="3012"/>
        <end position="3059"/>
    </location>
</feature>
<dbReference type="OMA" id="PCEWFVQ"/>
<evidence type="ECO:0000256" key="6">
    <source>
        <dbReference type="SAM" id="MobiDB-lite"/>
    </source>
</evidence>
<proteinExistence type="predicted"/>
<dbReference type="Pfam" id="PF23277">
    <property type="entry name" value="Ig_Dlec1_1"/>
    <property type="match status" value="1"/>
</dbReference>
<dbReference type="PANTHER" id="PTHR23053">
    <property type="entry name" value="DLEC1 DELETED IN LUNG AND ESOPHAGEAL CANCER 1"/>
    <property type="match status" value="1"/>
</dbReference>
<dbReference type="GO" id="GO:1904158">
    <property type="term" value="P:axonemal central apparatus assembly"/>
    <property type="evidence" value="ECO:0007669"/>
    <property type="project" value="TreeGrafter"/>
</dbReference>
<dbReference type="STRING" id="5762.D2V5V5"/>
<evidence type="ECO:0000313" key="10">
    <source>
        <dbReference type="Proteomes" id="UP000006671"/>
    </source>
</evidence>
<dbReference type="OrthoDB" id="442692at2759"/>
<feature type="domain" description="HYDIN/VesB/CFA65-like Ig-like" evidence="7">
    <location>
        <begin position="3780"/>
        <end position="3875"/>
    </location>
</feature>
<comment type="subcellular location">
    <subcellularLocation>
        <location evidence="1">Cell projection</location>
        <location evidence="1">Cilium</location>
    </subcellularLocation>
    <subcellularLocation>
        <location evidence="2">Cytoplasm</location>
    </subcellularLocation>
</comment>
<dbReference type="InterPro" id="IPR053879">
    <property type="entry name" value="HYDIN_VesB_CFA65-like_Ig"/>
</dbReference>
<gene>
    <name evidence="9" type="ORF">NAEGRDRAFT_78704</name>
</gene>
<feature type="region of interest" description="Disordered" evidence="6">
    <location>
        <begin position="2534"/>
        <end position="2561"/>
    </location>
</feature>
<dbReference type="InterPro" id="IPR033305">
    <property type="entry name" value="Hydin-like"/>
</dbReference>
<evidence type="ECO:0000256" key="4">
    <source>
        <dbReference type="ARBA" id="ARBA00023069"/>
    </source>
</evidence>
<dbReference type="InterPro" id="IPR059041">
    <property type="entry name" value="Ig_DLEC1_1"/>
</dbReference>
<feature type="compositionally biased region" description="Low complexity" evidence="6">
    <location>
        <begin position="1913"/>
        <end position="1927"/>
    </location>
</feature>
<dbReference type="GeneID" id="8849272"/>
<feature type="domain" description="HYDIN/VesB/CFA65-like Ig-like" evidence="7">
    <location>
        <begin position="160"/>
        <end position="249"/>
    </location>
</feature>
<evidence type="ECO:0000313" key="9">
    <source>
        <dbReference type="EMBL" id="EFC47717.1"/>
    </source>
</evidence>
<feature type="domain" description="Deleted in lung and esophageal cancer protein 1 Ig-like" evidence="8">
    <location>
        <begin position="57"/>
        <end position="146"/>
    </location>
</feature>
<evidence type="ECO:0000259" key="8">
    <source>
        <dbReference type="Pfam" id="PF23277"/>
    </source>
</evidence>
<keyword evidence="4" id="KW-0969">Cilium</keyword>
<dbReference type="Proteomes" id="UP000006671">
    <property type="component" value="Unassembled WGS sequence"/>
</dbReference>
<feature type="domain" description="HYDIN/VesB/CFA65-like Ig-like" evidence="7">
    <location>
        <begin position="401"/>
        <end position="500"/>
    </location>
</feature>
<evidence type="ECO:0008006" key="11">
    <source>
        <dbReference type="Google" id="ProtNLM"/>
    </source>
</evidence>
<dbReference type="InterPro" id="IPR013783">
    <property type="entry name" value="Ig-like_fold"/>
</dbReference>
<feature type="domain" description="HYDIN/VesB/CFA65-like Ig-like" evidence="7">
    <location>
        <begin position="2382"/>
        <end position="2443"/>
    </location>
</feature>
<name>D2V5V5_NAEGR</name>
<dbReference type="PANTHER" id="PTHR23053:SF0">
    <property type="entry name" value="HYDROCEPHALUS-INDUCING PROTEIN HOMOLOG"/>
    <property type="match status" value="1"/>
</dbReference>
<feature type="domain" description="HYDIN/VesB/CFA65-like Ig-like" evidence="7">
    <location>
        <begin position="1150"/>
        <end position="1247"/>
    </location>
</feature>
<feature type="domain" description="HYDIN/VesB/CFA65-like Ig-like" evidence="7">
    <location>
        <begin position="719"/>
        <end position="816"/>
    </location>
</feature>
<dbReference type="Pfam" id="PF22544">
    <property type="entry name" value="HYDIN_VesB_CFA65-like_Ig"/>
    <property type="match status" value="12"/>
</dbReference>